<sequence>MNTNEQIQHVNSIDQTLSHNYSHQVQVQTKLVPIFISPPAVQGSDTDPIGYLLNYNPGQIKDLASACGQDELIELNRRIFSLVTKRYEMASKTLFESLVDLTDSGEKGDKLNQLRGSMLIQFRDLMSKQEEQLDEMTSEIFKGRKPQLNQFAAANATQQTSQSTNQSQQPHQLQQPQSSTPSVSLQNHSPIQNSLLPKPQVSQFANVQNGPESGISVQLKVNTAQSQQQAQQVSPQQTITQAIGNASIQLPTTTLGSFTPPSTQSASITSQSNALVFYQQEIPPDSGVFVEVLLKKKLRDFRLDYEKQQKEKYLRKEKAERQKKQQNILMQTQAQNQPQSISSTPHDNNLPLPNTHQPTTVSSAGTNQDPIFKSSSPPIADQNQTNILTSKQ</sequence>
<dbReference type="AlphaFoldDB" id="A0A5J4X9M2"/>
<comment type="caution">
    <text evidence="2">The sequence shown here is derived from an EMBL/GenBank/DDBJ whole genome shotgun (WGS) entry which is preliminary data.</text>
</comment>
<name>A0A5J4X9M2_9EUKA</name>
<organism evidence="2 3">
    <name type="scientific">Streblomastix strix</name>
    <dbReference type="NCBI Taxonomy" id="222440"/>
    <lineage>
        <taxon>Eukaryota</taxon>
        <taxon>Metamonada</taxon>
        <taxon>Preaxostyla</taxon>
        <taxon>Oxymonadida</taxon>
        <taxon>Streblomastigidae</taxon>
        <taxon>Streblomastix</taxon>
    </lineage>
</organism>
<feature type="region of interest" description="Disordered" evidence="1">
    <location>
        <begin position="154"/>
        <end position="195"/>
    </location>
</feature>
<feature type="region of interest" description="Disordered" evidence="1">
    <location>
        <begin position="331"/>
        <end position="392"/>
    </location>
</feature>
<evidence type="ECO:0000256" key="1">
    <source>
        <dbReference type="SAM" id="MobiDB-lite"/>
    </source>
</evidence>
<dbReference type="EMBL" id="SNRW01000038">
    <property type="protein sequence ID" value="KAA6404001.1"/>
    <property type="molecule type" value="Genomic_DNA"/>
</dbReference>
<feature type="compositionally biased region" description="Low complexity" evidence="1">
    <location>
        <begin position="154"/>
        <end position="186"/>
    </location>
</feature>
<accession>A0A5J4X9M2</accession>
<evidence type="ECO:0000313" key="2">
    <source>
        <dbReference type="EMBL" id="KAA6404001.1"/>
    </source>
</evidence>
<dbReference type="Proteomes" id="UP000324800">
    <property type="component" value="Unassembled WGS sequence"/>
</dbReference>
<gene>
    <name evidence="2" type="ORF">EZS28_000469</name>
</gene>
<reference evidence="2 3" key="1">
    <citation type="submission" date="2019-03" db="EMBL/GenBank/DDBJ databases">
        <title>Single cell metagenomics reveals metabolic interactions within the superorganism composed of flagellate Streblomastix strix and complex community of Bacteroidetes bacteria on its surface.</title>
        <authorList>
            <person name="Treitli S.C."/>
            <person name="Kolisko M."/>
            <person name="Husnik F."/>
            <person name="Keeling P."/>
            <person name="Hampl V."/>
        </authorList>
    </citation>
    <scope>NUCLEOTIDE SEQUENCE [LARGE SCALE GENOMIC DNA]</scope>
    <source>
        <strain evidence="2">ST1C</strain>
    </source>
</reference>
<evidence type="ECO:0000313" key="3">
    <source>
        <dbReference type="Proteomes" id="UP000324800"/>
    </source>
</evidence>
<proteinExistence type="predicted"/>
<protein>
    <submittedName>
        <fullName evidence="2">Uncharacterized protein</fullName>
    </submittedName>
</protein>